<keyword evidence="9" id="KW-1185">Reference proteome</keyword>
<dbReference type="SUPFAM" id="SSF56349">
    <property type="entry name" value="DNA breaking-rejoining enzymes"/>
    <property type="match status" value="1"/>
</dbReference>
<evidence type="ECO:0000259" key="6">
    <source>
        <dbReference type="PROSITE" id="PS51898"/>
    </source>
</evidence>
<dbReference type="InterPro" id="IPR011010">
    <property type="entry name" value="DNA_brk_join_enz"/>
</dbReference>
<dbReference type="Pfam" id="PF00589">
    <property type="entry name" value="Phage_integrase"/>
    <property type="match status" value="1"/>
</dbReference>
<accession>A0A1I4VEJ2</accession>
<reference evidence="9" key="1">
    <citation type="submission" date="2016-10" db="EMBL/GenBank/DDBJ databases">
        <authorList>
            <person name="Varghese N."/>
            <person name="Submissions S."/>
        </authorList>
    </citation>
    <scope>NUCLEOTIDE SEQUENCE [LARGE SCALE GENOMIC DNA]</scope>
    <source>
        <strain evidence="9">BL36</strain>
    </source>
</reference>
<keyword evidence="2" id="KW-0229">DNA integration</keyword>
<keyword evidence="3 5" id="KW-0238">DNA-binding</keyword>
<dbReference type="InterPro" id="IPR025166">
    <property type="entry name" value="Integrase_DNA_bind_dom"/>
</dbReference>
<dbReference type="OrthoDB" id="9795573at2"/>
<evidence type="ECO:0000256" key="4">
    <source>
        <dbReference type="ARBA" id="ARBA00023172"/>
    </source>
</evidence>
<evidence type="ECO:0000256" key="5">
    <source>
        <dbReference type="PROSITE-ProRule" id="PRU01248"/>
    </source>
</evidence>
<dbReference type="Pfam" id="PF22022">
    <property type="entry name" value="Phage_int_M"/>
    <property type="match status" value="1"/>
</dbReference>
<dbReference type="InterPro" id="IPR050808">
    <property type="entry name" value="Phage_Integrase"/>
</dbReference>
<dbReference type="PROSITE" id="PS51898">
    <property type="entry name" value="TYR_RECOMBINASE"/>
    <property type="match status" value="1"/>
</dbReference>
<dbReference type="InterPro" id="IPR002104">
    <property type="entry name" value="Integrase_catalytic"/>
</dbReference>
<organism evidence="8 9">
    <name type="scientific">Methylobacterium pseudosasicola</name>
    <dbReference type="NCBI Taxonomy" id="582667"/>
    <lineage>
        <taxon>Bacteria</taxon>
        <taxon>Pseudomonadati</taxon>
        <taxon>Pseudomonadota</taxon>
        <taxon>Alphaproteobacteria</taxon>
        <taxon>Hyphomicrobiales</taxon>
        <taxon>Methylobacteriaceae</taxon>
        <taxon>Methylobacterium</taxon>
    </lineage>
</organism>
<dbReference type="PROSITE" id="PS51900">
    <property type="entry name" value="CB"/>
    <property type="match status" value="1"/>
</dbReference>
<feature type="domain" description="Core-binding (CB)" evidence="7">
    <location>
        <begin position="92"/>
        <end position="173"/>
    </location>
</feature>
<evidence type="ECO:0000256" key="3">
    <source>
        <dbReference type="ARBA" id="ARBA00023125"/>
    </source>
</evidence>
<name>A0A1I4VEJ2_9HYPH</name>
<dbReference type="CDD" id="cd00801">
    <property type="entry name" value="INT_P4_C"/>
    <property type="match status" value="1"/>
</dbReference>
<dbReference type="Gene3D" id="1.10.150.130">
    <property type="match status" value="1"/>
</dbReference>
<dbReference type="PANTHER" id="PTHR30629:SF2">
    <property type="entry name" value="PROPHAGE INTEGRASE INTS-RELATED"/>
    <property type="match status" value="1"/>
</dbReference>
<evidence type="ECO:0000313" key="8">
    <source>
        <dbReference type="EMBL" id="SFM99591.1"/>
    </source>
</evidence>
<sequence length="386" mass="43733">MVVSRTREPGLYADGGGLYLQVTHADARSWIFRFMLNGRARSMGLGSLHTLTLAEARNKATECRKLCLDGIDPIEARQRVRSAAQLDAAKAMTFDACAETYIEAHKKGWRNEKHIDQWRNTLATYASPVFGALPVQAVDTGLVMRVIEPIWGDKTETATRVRGRIESVLDWAATRGYRQGENPARWRGHLQNLLPKRSKVQRVEHHAALPFVQIGEFVASLRQQNGTSPLALEFTILTAARTGEVIGATWDEIDLAERAWTVPAERMKGGREHRVPLCAHALRVLERFRALDDKYVFPGGKRGRPLSNMAMLELLKRMGRPDLTVHGFRSTFRDWAAETTHFPNEMVEMALAHIIDNKVEAAYRRGDLLQKRRDLMDAWENYVSRP</sequence>
<dbReference type="Gene3D" id="3.30.160.390">
    <property type="entry name" value="Integrase, DNA-binding domain"/>
    <property type="match status" value="1"/>
</dbReference>
<dbReference type="Gene3D" id="1.10.443.10">
    <property type="entry name" value="Intergrase catalytic core"/>
    <property type="match status" value="1"/>
</dbReference>
<dbReference type="EMBL" id="FOTK01000097">
    <property type="protein sequence ID" value="SFM99591.1"/>
    <property type="molecule type" value="Genomic_DNA"/>
</dbReference>
<dbReference type="InterPro" id="IPR044068">
    <property type="entry name" value="CB"/>
</dbReference>
<dbReference type="AlphaFoldDB" id="A0A1I4VEJ2"/>
<proteinExistence type="inferred from homology"/>
<dbReference type="GO" id="GO:0003677">
    <property type="term" value="F:DNA binding"/>
    <property type="evidence" value="ECO:0007669"/>
    <property type="project" value="UniProtKB-UniRule"/>
</dbReference>
<evidence type="ECO:0000313" key="9">
    <source>
        <dbReference type="Proteomes" id="UP000199048"/>
    </source>
</evidence>
<dbReference type="GO" id="GO:0015074">
    <property type="term" value="P:DNA integration"/>
    <property type="evidence" value="ECO:0007669"/>
    <property type="project" value="UniProtKB-KW"/>
</dbReference>
<gene>
    <name evidence="8" type="ORF">SAMN05192568_10972</name>
</gene>
<dbReference type="InterPro" id="IPR038488">
    <property type="entry name" value="Integrase_DNA-bd_sf"/>
</dbReference>
<dbReference type="InterPro" id="IPR013762">
    <property type="entry name" value="Integrase-like_cat_sf"/>
</dbReference>
<evidence type="ECO:0000256" key="2">
    <source>
        <dbReference type="ARBA" id="ARBA00022908"/>
    </source>
</evidence>
<evidence type="ECO:0000259" key="7">
    <source>
        <dbReference type="PROSITE" id="PS51900"/>
    </source>
</evidence>
<feature type="domain" description="Tyr recombinase" evidence="6">
    <location>
        <begin position="204"/>
        <end position="376"/>
    </location>
</feature>
<dbReference type="STRING" id="582667.SAMN05192568_10972"/>
<protein>
    <submittedName>
        <fullName evidence="8">Integrase</fullName>
    </submittedName>
</protein>
<dbReference type="Proteomes" id="UP000199048">
    <property type="component" value="Unassembled WGS sequence"/>
</dbReference>
<comment type="similarity">
    <text evidence="1">Belongs to the 'phage' integrase family.</text>
</comment>
<dbReference type="GO" id="GO:0006310">
    <property type="term" value="P:DNA recombination"/>
    <property type="evidence" value="ECO:0007669"/>
    <property type="project" value="UniProtKB-KW"/>
</dbReference>
<evidence type="ECO:0000256" key="1">
    <source>
        <dbReference type="ARBA" id="ARBA00008857"/>
    </source>
</evidence>
<dbReference type="RefSeq" id="WP_092047469.1">
    <property type="nucleotide sequence ID" value="NZ_FOTK01000097.1"/>
</dbReference>
<keyword evidence="4" id="KW-0233">DNA recombination</keyword>
<dbReference type="InterPro" id="IPR010998">
    <property type="entry name" value="Integrase_recombinase_N"/>
</dbReference>
<dbReference type="PANTHER" id="PTHR30629">
    <property type="entry name" value="PROPHAGE INTEGRASE"/>
    <property type="match status" value="1"/>
</dbReference>
<dbReference type="Pfam" id="PF13356">
    <property type="entry name" value="Arm-DNA-bind_3"/>
    <property type="match status" value="1"/>
</dbReference>
<dbReference type="InterPro" id="IPR053876">
    <property type="entry name" value="Phage_int_M"/>
</dbReference>